<feature type="domain" description="Myb-like" evidence="4">
    <location>
        <begin position="8"/>
        <end position="62"/>
    </location>
</feature>
<dbReference type="InterPro" id="IPR009057">
    <property type="entry name" value="Homeodomain-like_sf"/>
</dbReference>
<reference evidence="6 7" key="1">
    <citation type="submission" date="2020-04" db="EMBL/GenBank/DDBJ databases">
        <title>Plant Genome Project.</title>
        <authorList>
            <person name="Zhang R.-G."/>
        </authorList>
    </citation>
    <scope>NUCLEOTIDE SEQUENCE [LARGE SCALE GENOMIC DNA]</scope>
    <source>
        <strain evidence="6">YNK0</strain>
        <tissue evidence="6">Leaf</tissue>
    </source>
</reference>
<sequence length="235" mass="25987">MGRSPSVEIGLKKGPWTPEEDQKLVQHIHKHGHGSWRALAKLAVAMAQLRDLMGHHPWEEHAVRLKAETIQLAKLQYLQNLQFSTPMAASSYSQTSITDMEAFKLLNPVSPIYENPILNSPQLENPTPCSFEISTTQPLQDLIPFSHLPALQGPCNFQTSLNSEIGQGSLFTVFSQEGDIPKSLWVPPSPSPPVLPITETSISDPGDTCSTSSYGRGTPFWPELLLEDPLFHEIS</sequence>
<dbReference type="InterPro" id="IPR001005">
    <property type="entry name" value="SANT/Myb"/>
</dbReference>
<dbReference type="CDD" id="cd00167">
    <property type="entry name" value="SANT"/>
    <property type="match status" value="1"/>
</dbReference>
<dbReference type="OrthoDB" id="2143914at2759"/>
<dbReference type="Gene3D" id="1.10.10.60">
    <property type="entry name" value="Homeodomain-like"/>
    <property type="match status" value="1"/>
</dbReference>
<comment type="subcellular location">
    <subcellularLocation>
        <location evidence="1">Nucleus</location>
    </subcellularLocation>
</comment>
<dbReference type="GO" id="GO:0005634">
    <property type="term" value="C:nucleus"/>
    <property type="evidence" value="ECO:0007669"/>
    <property type="project" value="UniProtKB-SubCell"/>
</dbReference>
<evidence type="ECO:0000256" key="1">
    <source>
        <dbReference type="ARBA" id="ARBA00004123"/>
    </source>
</evidence>
<evidence type="ECO:0000256" key="3">
    <source>
        <dbReference type="ARBA" id="ARBA00023242"/>
    </source>
</evidence>
<dbReference type="InterPro" id="IPR017930">
    <property type="entry name" value="Myb_dom"/>
</dbReference>
<proteinExistence type="predicted"/>
<organism evidence="6 7">
    <name type="scientific">Tetracentron sinense</name>
    <name type="common">Spur-leaf</name>
    <dbReference type="NCBI Taxonomy" id="13715"/>
    <lineage>
        <taxon>Eukaryota</taxon>
        <taxon>Viridiplantae</taxon>
        <taxon>Streptophyta</taxon>
        <taxon>Embryophyta</taxon>
        <taxon>Tracheophyta</taxon>
        <taxon>Spermatophyta</taxon>
        <taxon>Magnoliopsida</taxon>
        <taxon>Trochodendrales</taxon>
        <taxon>Trochodendraceae</taxon>
        <taxon>Tetracentron</taxon>
    </lineage>
</organism>
<keyword evidence="7" id="KW-1185">Reference proteome</keyword>
<dbReference type="Proteomes" id="UP000655225">
    <property type="component" value="Unassembled WGS sequence"/>
</dbReference>
<dbReference type="OMA" id="PFNFQTH"/>
<dbReference type="PROSITE" id="PS51294">
    <property type="entry name" value="HTH_MYB"/>
    <property type="match status" value="1"/>
</dbReference>
<dbReference type="SMART" id="SM00717">
    <property type="entry name" value="SANT"/>
    <property type="match status" value="1"/>
</dbReference>
<keyword evidence="3" id="KW-0539">Nucleus</keyword>
<dbReference type="PANTHER" id="PTHR10641:SF1287">
    <property type="entry name" value="TRANSCRIPTION FACTOR MYB93"/>
    <property type="match status" value="1"/>
</dbReference>
<dbReference type="GO" id="GO:0003677">
    <property type="term" value="F:DNA binding"/>
    <property type="evidence" value="ECO:0007669"/>
    <property type="project" value="UniProtKB-KW"/>
</dbReference>
<evidence type="ECO:0000313" key="7">
    <source>
        <dbReference type="Proteomes" id="UP000655225"/>
    </source>
</evidence>
<evidence type="ECO:0000259" key="5">
    <source>
        <dbReference type="PROSITE" id="PS51294"/>
    </source>
</evidence>
<dbReference type="EMBL" id="JABCRI010000005">
    <property type="protein sequence ID" value="KAF8406017.1"/>
    <property type="molecule type" value="Genomic_DNA"/>
</dbReference>
<evidence type="ECO:0000313" key="6">
    <source>
        <dbReference type="EMBL" id="KAF8406017.1"/>
    </source>
</evidence>
<gene>
    <name evidence="6" type="ORF">HHK36_008097</name>
</gene>
<keyword evidence="2" id="KW-0238">DNA-binding</keyword>
<dbReference type="PROSITE" id="PS50090">
    <property type="entry name" value="MYB_LIKE"/>
    <property type="match status" value="1"/>
</dbReference>
<protein>
    <submittedName>
        <fullName evidence="6">Uncharacterized protein</fullName>
    </submittedName>
</protein>
<evidence type="ECO:0000256" key="2">
    <source>
        <dbReference type="ARBA" id="ARBA00023125"/>
    </source>
</evidence>
<feature type="domain" description="HTH myb-type" evidence="5">
    <location>
        <begin position="8"/>
        <end position="42"/>
    </location>
</feature>
<name>A0A834ZFX1_TETSI</name>
<accession>A0A834ZFX1</accession>
<comment type="caution">
    <text evidence="6">The sequence shown here is derived from an EMBL/GenBank/DDBJ whole genome shotgun (WGS) entry which is preliminary data.</text>
</comment>
<dbReference type="AlphaFoldDB" id="A0A834ZFX1"/>
<dbReference type="InterPro" id="IPR015495">
    <property type="entry name" value="Myb_TF_plants"/>
</dbReference>
<dbReference type="PANTHER" id="PTHR10641">
    <property type="entry name" value="MYB FAMILY TRANSCRIPTION FACTOR"/>
    <property type="match status" value="1"/>
</dbReference>
<dbReference type="SUPFAM" id="SSF46689">
    <property type="entry name" value="Homeodomain-like"/>
    <property type="match status" value="1"/>
</dbReference>
<evidence type="ECO:0000259" key="4">
    <source>
        <dbReference type="PROSITE" id="PS50090"/>
    </source>
</evidence>
<dbReference type="Pfam" id="PF00249">
    <property type="entry name" value="Myb_DNA-binding"/>
    <property type="match status" value="1"/>
</dbReference>